<keyword evidence="4" id="KW-0597">Phosphoprotein</keyword>
<dbReference type="GO" id="GO:0005975">
    <property type="term" value="P:carbohydrate metabolic process"/>
    <property type="evidence" value="ECO:0007669"/>
    <property type="project" value="InterPro"/>
</dbReference>
<dbReference type="InterPro" id="IPR006439">
    <property type="entry name" value="HAD-SF_hydro_IA"/>
</dbReference>
<evidence type="ECO:0000256" key="2">
    <source>
        <dbReference type="ARBA" id="ARBA00006171"/>
    </source>
</evidence>
<evidence type="ECO:0000256" key="1">
    <source>
        <dbReference type="ARBA" id="ARBA00004496"/>
    </source>
</evidence>
<dbReference type="SFLD" id="SFLDF00046">
    <property type="entry name" value="beta-phosphoglucomutase"/>
    <property type="match status" value="1"/>
</dbReference>
<dbReference type="InterPro" id="IPR023198">
    <property type="entry name" value="PGP-like_dom2"/>
</dbReference>
<dbReference type="InterPro" id="IPR051600">
    <property type="entry name" value="Beta-PGM-like"/>
</dbReference>
<dbReference type="InterPro" id="IPR023214">
    <property type="entry name" value="HAD_sf"/>
</dbReference>
<evidence type="ECO:0000256" key="4">
    <source>
        <dbReference type="ARBA" id="ARBA00022553"/>
    </source>
</evidence>
<proteinExistence type="inferred from homology"/>
<comment type="caution">
    <text evidence="16">The sequence shown here is derived from an EMBL/GenBank/DDBJ whole genome shotgun (WGS) entry which is preliminary data.</text>
</comment>
<feature type="binding site" evidence="14">
    <location>
        <position position="9"/>
    </location>
    <ligand>
        <name>Mg(2+)</name>
        <dbReference type="ChEBI" id="CHEBI:18420"/>
    </ligand>
</feature>
<evidence type="ECO:0000313" key="16">
    <source>
        <dbReference type="EMBL" id="MBP1040745.1"/>
    </source>
</evidence>
<dbReference type="Gene3D" id="3.40.50.1000">
    <property type="entry name" value="HAD superfamily/HAD-like"/>
    <property type="match status" value="1"/>
</dbReference>
<feature type="site" description="Important for catalytic activity and assists the phosphoryl transfer reaction to Asp8 by balancing charge and orienting the reacting groups" evidence="15">
    <location>
        <position position="147"/>
    </location>
</feature>
<feature type="active site" description="Proton donor/acceptor" evidence="12">
    <location>
        <position position="11"/>
    </location>
</feature>
<dbReference type="GO" id="GO:0008801">
    <property type="term" value="F:beta-phosphoglucomutase activity"/>
    <property type="evidence" value="ECO:0007669"/>
    <property type="project" value="UniProtKB-EC"/>
</dbReference>
<feature type="binding site" evidence="13">
    <location>
        <position position="25"/>
    </location>
    <ligand>
        <name>substrate</name>
    </ligand>
</feature>
<feature type="binding site" evidence="14">
    <location>
        <position position="171"/>
    </location>
    <ligand>
        <name>Mg(2+)</name>
        <dbReference type="ChEBI" id="CHEBI:18420"/>
    </ligand>
</feature>
<comment type="cofactor">
    <cofactor evidence="14">
        <name>Mg(2+)</name>
        <dbReference type="ChEBI" id="CHEBI:18420"/>
    </cofactor>
    <text evidence="14">Binds 2 magnesium ions per subunit.</text>
</comment>
<dbReference type="PRINTS" id="PR00413">
    <property type="entry name" value="HADHALOGNASE"/>
</dbReference>
<evidence type="ECO:0000256" key="7">
    <source>
        <dbReference type="ARBA" id="ARBA00023235"/>
    </source>
</evidence>
<evidence type="ECO:0000313" key="17">
    <source>
        <dbReference type="Proteomes" id="UP000674938"/>
    </source>
</evidence>
<dbReference type="EC" id="5.4.2.6" evidence="10"/>
<accession>A0A940P492</accession>
<evidence type="ECO:0000256" key="10">
    <source>
        <dbReference type="ARBA" id="ARBA00044968"/>
    </source>
</evidence>
<feature type="binding site" evidence="13">
    <location>
        <begin position="116"/>
        <end position="120"/>
    </location>
    <ligand>
        <name>substrate</name>
    </ligand>
</feature>
<dbReference type="InterPro" id="IPR010976">
    <property type="entry name" value="B-phosphoglucomutase_hydrolase"/>
</dbReference>
<dbReference type="RefSeq" id="WP_209526066.1">
    <property type="nucleotide sequence ID" value="NZ_JAEEGA010000003.1"/>
</dbReference>
<evidence type="ECO:0000256" key="8">
    <source>
        <dbReference type="ARBA" id="ARBA00023277"/>
    </source>
</evidence>
<keyword evidence="7 16" id="KW-0413">Isomerase</keyword>
<dbReference type="SUPFAM" id="SSF56784">
    <property type="entry name" value="HAD-like"/>
    <property type="match status" value="1"/>
</dbReference>
<dbReference type="InterPro" id="IPR010972">
    <property type="entry name" value="Beta-PGM"/>
</dbReference>
<dbReference type="AlphaFoldDB" id="A0A940P492"/>
<organism evidence="16 17">
    <name type="scientific">Vagococcus allomyrinae</name>
    <dbReference type="NCBI Taxonomy" id="2794353"/>
    <lineage>
        <taxon>Bacteria</taxon>
        <taxon>Bacillati</taxon>
        <taxon>Bacillota</taxon>
        <taxon>Bacilli</taxon>
        <taxon>Lactobacillales</taxon>
        <taxon>Enterococcaceae</taxon>
        <taxon>Vagococcus</taxon>
    </lineage>
</organism>
<evidence type="ECO:0000256" key="14">
    <source>
        <dbReference type="PIRSR" id="PIRSR610972-3"/>
    </source>
</evidence>
<dbReference type="SFLD" id="SFLDG01135">
    <property type="entry name" value="C1.5.6:_HAD__Beta-PGM__Phospha"/>
    <property type="match status" value="1"/>
</dbReference>
<keyword evidence="5 14" id="KW-0479">Metal-binding</keyword>
<keyword evidence="17" id="KW-1185">Reference proteome</keyword>
<dbReference type="InterPro" id="IPR036412">
    <property type="entry name" value="HAD-like_sf"/>
</dbReference>
<feature type="binding site" evidence="14">
    <location>
        <position position="172"/>
    </location>
    <ligand>
        <name>Mg(2+)</name>
        <dbReference type="ChEBI" id="CHEBI:18420"/>
    </ligand>
</feature>
<feature type="active site" description="Nucleophile" evidence="12">
    <location>
        <position position="9"/>
    </location>
</feature>
<sequence>MTIKGFIFDLDGVITDTAEYHYHAWKNLGKKMGIEIDREFNEKLKGISRMDSLERILAYGGKADRYTDSEKELLAADKNGEYVKLIEDITPADLLPGIPQLLLDLKASGIKLALASASKNGPVILDRLGITADFDEIVDPSLLTKGKPDPEIFVKGAQQLGLEASECIGVEDAEAGIAAINGAHMFSVGVGDPESMKEADYRVANTSELSLQKILEAAGE</sequence>
<keyword evidence="6 14" id="KW-0460">Magnesium</keyword>
<evidence type="ECO:0000256" key="13">
    <source>
        <dbReference type="PIRSR" id="PIRSR610972-2"/>
    </source>
</evidence>
<comment type="catalytic activity">
    <reaction evidence="9">
        <text>beta-D-glucose 1-phosphate = beta-D-glucose 6-phosphate</text>
        <dbReference type="Rhea" id="RHEA:20113"/>
        <dbReference type="ChEBI" id="CHEBI:57684"/>
        <dbReference type="ChEBI" id="CHEBI:58247"/>
        <dbReference type="EC" id="5.4.2.6"/>
    </reaction>
</comment>
<feature type="binding site" evidence="14">
    <location>
        <position position="11"/>
    </location>
    <ligand>
        <name>Mg(2+)</name>
        <dbReference type="ChEBI" id="CHEBI:18420"/>
    </ligand>
</feature>
<feature type="binding site" evidence="13">
    <location>
        <position position="78"/>
    </location>
    <ligand>
        <name>substrate</name>
    </ligand>
</feature>
<feature type="binding site" evidence="13">
    <location>
        <position position="52"/>
    </location>
    <ligand>
        <name>substrate</name>
    </ligand>
</feature>
<comment type="subcellular location">
    <subcellularLocation>
        <location evidence="1">Cytoplasm</location>
    </subcellularLocation>
</comment>
<reference evidence="16" key="1">
    <citation type="submission" date="2020-12" db="EMBL/GenBank/DDBJ databases">
        <title>Vagococcus allomyrinae sp. nov. and Enterococcus lavae sp. nov., isolated from the larvae of Allomyrina dichotoma.</title>
        <authorList>
            <person name="Lee S.D."/>
        </authorList>
    </citation>
    <scope>NUCLEOTIDE SEQUENCE</scope>
    <source>
        <strain evidence="16">BWB3-3</strain>
    </source>
</reference>
<dbReference type="SFLD" id="SFLDS00003">
    <property type="entry name" value="Haloacid_Dehalogenase"/>
    <property type="match status" value="1"/>
</dbReference>
<feature type="binding site" evidence="13">
    <location>
        <begin position="44"/>
        <end position="49"/>
    </location>
    <ligand>
        <name>substrate</name>
    </ligand>
</feature>
<evidence type="ECO:0000256" key="15">
    <source>
        <dbReference type="PIRSR" id="PIRSR610972-4"/>
    </source>
</evidence>
<dbReference type="NCBIfam" id="TIGR01990">
    <property type="entry name" value="bPGM"/>
    <property type="match status" value="1"/>
</dbReference>
<evidence type="ECO:0000256" key="12">
    <source>
        <dbReference type="PIRSR" id="PIRSR610972-1"/>
    </source>
</evidence>
<dbReference type="FunFam" id="1.10.150.240:FF:000010">
    <property type="entry name" value="Beta-phosphoglucomutase"/>
    <property type="match status" value="1"/>
</dbReference>
<dbReference type="CDD" id="cd02598">
    <property type="entry name" value="HAD_BPGM"/>
    <property type="match status" value="1"/>
</dbReference>
<gene>
    <name evidence="16" type="primary">pgmB</name>
    <name evidence="16" type="ORF">I6N95_06990</name>
</gene>
<dbReference type="SFLD" id="SFLDG01129">
    <property type="entry name" value="C1.5:_HAD__Beta-PGM__Phosphata"/>
    <property type="match status" value="1"/>
</dbReference>
<dbReference type="NCBIfam" id="TIGR01509">
    <property type="entry name" value="HAD-SF-IA-v3"/>
    <property type="match status" value="1"/>
</dbReference>
<feature type="binding site" evidence="13">
    <location>
        <begin position="9"/>
        <end position="11"/>
    </location>
    <ligand>
        <name>substrate</name>
    </ligand>
</feature>
<dbReference type="GO" id="GO:0005737">
    <property type="term" value="C:cytoplasm"/>
    <property type="evidence" value="ECO:0007669"/>
    <property type="project" value="UniProtKB-SubCell"/>
</dbReference>
<protein>
    <recommendedName>
        <fullName evidence="11">Beta-phosphoglucomutase</fullName>
        <ecNumber evidence="10">5.4.2.6</ecNumber>
    </recommendedName>
</protein>
<dbReference type="EMBL" id="JAEEGA010000003">
    <property type="protein sequence ID" value="MBP1040745.1"/>
    <property type="molecule type" value="Genomic_DNA"/>
</dbReference>
<dbReference type="GO" id="GO:0000287">
    <property type="term" value="F:magnesium ion binding"/>
    <property type="evidence" value="ECO:0007669"/>
    <property type="project" value="InterPro"/>
</dbReference>
<comment type="similarity">
    <text evidence="2">Belongs to the HAD-like hydrolase superfamily. CbbY/CbbZ/Gph/YieH family.</text>
</comment>
<evidence type="ECO:0000256" key="6">
    <source>
        <dbReference type="ARBA" id="ARBA00022842"/>
    </source>
</evidence>
<keyword evidence="8" id="KW-0119">Carbohydrate metabolism</keyword>
<keyword evidence="3" id="KW-0963">Cytoplasm</keyword>
<feature type="binding site" evidence="13">
    <location>
        <position position="147"/>
    </location>
    <ligand>
        <name>substrate</name>
    </ligand>
</feature>
<evidence type="ECO:0000256" key="11">
    <source>
        <dbReference type="ARBA" id="ARBA00044991"/>
    </source>
</evidence>
<feature type="site" description="Important for catalytic activity and assists the phosphoryl transfer reaction to Asp8 by balancing charge and orienting the reacting groups" evidence="15">
    <location>
        <position position="116"/>
    </location>
</feature>
<dbReference type="Pfam" id="PF00702">
    <property type="entry name" value="Hydrolase"/>
    <property type="match status" value="1"/>
</dbReference>
<dbReference type="PANTHER" id="PTHR46193:SF18">
    <property type="entry name" value="HEXITOL PHOSPHATASE B"/>
    <property type="match status" value="1"/>
</dbReference>
<evidence type="ECO:0000256" key="3">
    <source>
        <dbReference type="ARBA" id="ARBA00022490"/>
    </source>
</evidence>
<dbReference type="Gene3D" id="1.10.150.240">
    <property type="entry name" value="Putative phosphatase, domain 2"/>
    <property type="match status" value="1"/>
</dbReference>
<evidence type="ECO:0000256" key="5">
    <source>
        <dbReference type="ARBA" id="ARBA00022723"/>
    </source>
</evidence>
<dbReference type="NCBIfam" id="TIGR02009">
    <property type="entry name" value="PGMB-YQAB-SF"/>
    <property type="match status" value="1"/>
</dbReference>
<name>A0A940P492_9ENTE</name>
<dbReference type="Proteomes" id="UP000674938">
    <property type="component" value="Unassembled WGS sequence"/>
</dbReference>
<dbReference type="PANTHER" id="PTHR46193">
    <property type="entry name" value="6-PHOSPHOGLUCONATE PHOSPHATASE"/>
    <property type="match status" value="1"/>
</dbReference>
<evidence type="ECO:0000256" key="9">
    <source>
        <dbReference type="ARBA" id="ARBA00044926"/>
    </source>
</evidence>